<organism evidence="1 2">
    <name type="scientific">Nonlabens ponticola</name>
    <dbReference type="NCBI Taxonomy" id="2496866"/>
    <lineage>
        <taxon>Bacteria</taxon>
        <taxon>Pseudomonadati</taxon>
        <taxon>Bacteroidota</taxon>
        <taxon>Flavobacteriia</taxon>
        <taxon>Flavobacteriales</taxon>
        <taxon>Flavobacteriaceae</taxon>
        <taxon>Nonlabens</taxon>
    </lineage>
</organism>
<name>A0A3S9MUW7_9FLAO</name>
<keyword evidence="2" id="KW-1185">Reference proteome</keyword>
<gene>
    <name evidence="1" type="ORF">EJ995_01465</name>
</gene>
<dbReference type="AlphaFoldDB" id="A0A3S9MUW7"/>
<evidence type="ECO:0000313" key="2">
    <source>
        <dbReference type="Proteomes" id="UP000279600"/>
    </source>
</evidence>
<dbReference type="EMBL" id="CP034549">
    <property type="protein sequence ID" value="AZQ42967.1"/>
    <property type="molecule type" value="Genomic_DNA"/>
</dbReference>
<reference evidence="1 2" key="1">
    <citation type="submission" date="2018-12" db="EMBL/GenBank/DDBJ databases">
        <title>Complete genome of Nonlabens sp. MJ115.</title>
        <authorList>
            <person name="Choi H.S."/>
            <person name="Jung J."/>
        </authorList>
    </citation>
    <scope>NUCLEOTIDE SEQUENCE [LARGE SCALE GENOMIC DNA]</scope>
    <source>
        <strain evidence="1 2">MJ115</strain>
    </source>
</reference>
<sequence length="90" mass="10075">MTTTAAEDLKINLLQQVNNKIDDLKPNSAKSTVSWKEKINLTNQLWSSINLLLCDIILDDDSIVSSGNLHAVLQEMEPTINELVITHMVE</sequence>
<evidence type="ECO:0000313" key="1">
    <source>
        <dbReference type="EMBL" id="AZQ42967.1"/>
    </source>
</evidence>
<dbReference type="RefSeq" id="WP_126444918.1">
    <property type="nucleotide sequence ID" value="NZ_CP034549.1"/>
</dbReference>
<proteinExistence type="predicted"/>
<accession>A0A3S9MUW7</accession>
<dbReference type="Proteomes" id="UP000279600">
    <property type="component" value="Chromosome"/>
</dbReference>
<protein>
    <submittedName>
        <fullName evidence="1">Uncharacterized protein</fullName>
    </submittedName>
</protein>
<dbReference type="KEGG" id="noj:EJ995_01465"/>